<dbReference type="PROSITE" id="PS00333">
    <property type="entry name" value="DNA_LIGASE_A2"/>
    <property type="match status" value="1"/>
</dbReference>
<gene>
    <name evidence="10" type="ORF">EGW08_001734</name>
</gene>
<evidence type="ECO:0000256" key="2">
    <source>
        <dbReference type="ARBA" id="ARBA00022598"/>
    </source>
</evidence>
<dbReference type="Gene3D" id="3.30.1490.70">
    <property type="match status" value="1"/>
</dbReference>
<dbReference type="GO" id="GO:0008270">
    <property type="term" value="F:zinc ion binding"/>
    <property type="evidence" value="ECO:0007669"/>
    <property type="project" value="UniProtKB-KW"/>
</dbReference>
<dbReference type="GO" id="GO:0006260">
    <property type="term" value="P:DNA replication"/>
    <property type="evidence" value="ECO:0007669"/>
    <property type="project" value="UniProtKB-KW"/>
</dbReference>
<dbReference type="CDD" id="cd08041">
    <property type="entry name" value="OBF_kDNA_ligase_like"/>
    <property type="match status" value="1"/>
</dbReference>
<dbReference type="InterPro" id="IPR007527">
    <property type="entry name" value="Znf_SWIM"/>
</dbReference>
<dbReference type="GO" id="GO:0003910">
    <property type="term" value="F:DNA ligase (ATP) activity"/>
    <property type="evidence" value="ECO:0007669"/>
    <property type="project" value="InterPro"/>
</dbReference>
<proteinExistence type="predicted"/>
<keyword evidence="2" id="KW-0436">Ligase</keyword>
<dbReference type="NCBIfam" id="NF006592">
    <property type="entry name" value="PRK09125.1"/>
    <property type="match status" value="1"/>
</dbReference>
<dbReference type="Pfam" id="PF10283">
    <property type="entry name" value="zf-CCHH"/>
    <property type="match status" value="2"/>
</dbReference>
<dbReference type="InterPro" id="IPR019406">
    <property type="entry name" value="APLF_PBZ"/>
</dbReference>
<dbReference type="PANTHER" id="PTHR47810:SF1">
    <property type="entry name" value="DNA LIGASE B"/>
    <property type="match status" value="1"/>
</dbReference>
<dbReference type="GO" id="GO:0006281">
    <property type="term" value="P:DNA repair"/>
    <property type="evidence" value="ECO:0007669"/>
    <property type="project" value="UniProtKB-KW"/>
</dbReference>
<dbReference type="SUPFAM" id="SSF50249">
    <property type="entry name" value="Nucleic acid-binding proteins"/>
    <property type="match status" value="1"/>
</dbReference>
<feature type="domain" description="ATP-dependent DNA ligase family profile" evidence="8">
    <location>
        <begin position="327"/>
        <end position="423"/>
    </location>
</feature>
<comment type="caution">
    <text evidence="10">The sequence shown here is derived from an EMBL/GenBank/DDBJ whole genome shotgun (WGS) entry which is preliminary data.</text>
</comment>
<evidence type="ECO:0000256" key="6">
    <source>
        <dbReference type="PROSITE-ProRule" id="PRU00325"/>
    </source>
</evidence>
<protein>
    <recommendedName>
        <fullName evidence="12">ATP-dependent DNA ligase family profile domain-containing protein</fullName>
    </recommendedName>
</protein>
<dbReference type="Pfam" id="PF14743">
    <property type="entry name" value="DNA_ligase_OB_2"/>
    <property type="match status" value="1"/>
</dbReference>
<dbReference type="OrthoDB" id="10256774at2759"/>
<dbReference type="InterPro" id="IPR050326">
    <property type="entry name" value="NAD_dep_DNA_ligaseB"/>
</dbReference>
<dbReference type="AlphaFoldDB" id="A0A3S1BSS9"/>
<evidence type="ECO:0000313" key="11">
    <source>
        <dbReference type="Proteomes" id="UP000271974"/>
    </source>
</evidence>
<comment type="cofactor">
    <cofactor evidence="1">
        <name>a divalent metal cation</name>
        <dbReference type="ChEBI" id="CHEBI:60240"/>
    </cofactor>
</comment>
<dbReference type="PROSITE" id="PS50966">
    <property type="entry name" value="ZF_SWIM"/>
    <property type="match status" value="1"/>
</dbReference>
<evidence type="ECO:0000313" key="10">
    <source>
        <dbReference type="EMBL" id="RUS90466.1"/>
    </source>
</evidence>
<reference evidence="10 11" key="1">
    <citation type="submission" date="2019-01" db="EMBL/GenBank/DDBJ databases">
        <title>A draft genome assembly of the solar-powered sea slug Elysia chlorotica.</title>
        <authorList>
            <person name="Cai H."/>
            <person name="Li Q."/>
            <person name="Fang X."/>
            <person name="Li J."/>
            <person name="Curtis N.E."/>
            <person name="Altenburger A."/>
            <person name="Shibata T."/>
            <person name="Feng M."/>
            <person name="Maeda T."/>
            <person name="Schwartz J.A."/>
            <person name="Shigenobu S."/>
            <person name="Lundholm N."/>
            <person name="Nishiyama T."/>
            <person name="Yang H."/>
            <person name="Hasebe M."/>
            <person name="Li S."/>
            <person name="Pierce S.K."/>
            <person name="Wang J."/>
        </authorList>
    </citation>
    <scope>NUCLEOTIDE SEQUENCE [LARGE SCALE GENOMIC DNA]</scope>
    <source>
        <strain evidence="10">EC2010</strain>
        <tissue evidence="10">Whole organism of an adult</tissue>
    </source>
</reference>
<dbReference type="InterPro" id="IPR016059">
    <property type="entry name" value="DNA_ligase_ATP-dep_CS"/>
</dbReference>
<dbReference type="PANTHER" id="PTHR47810">
    <property type="entry name" value="DNA LIGASE"/>
    <property type="match status" value="1"/>
</dbReference>
<feature type="region of interest" description="Disordered" evidence="7">
    <location>
        <begin position="134"/>
        <end position="172"/>
    </location>
</feature>
<keyword evidence="6" id="KW-0863">Zinc-finger</keyword>
<dbReference type="Gene3D" id="3.30.470.30">
    <property type="entry name" value="DNA ligase/mRNA capping enzyme"/>
    <property type="match status" value="1"/>
</dbReference>
<organism evidence="10 11">
    <name type="scientific">Elysia chlorotica</name>
    <name type="common">Eastern emerald elysia</name>
    <name type="synonym">Sea slug</name>
    <dbReference type="NCBI Taxonomy" id="188477"/>
    <lineage>
        <taxon>Eukaryota</taxon>
        <taxon>Metazoa</taxon>
        <taxon>Spiralia</taxon>
        <taxon>Lophotrochozoa</taxon>
        <taxon>Mollusca</taxon>
        <taxon>Gastropoda</taxon>
        <taxon>Heterobranchia</taxon>
        <taxon>Euthyneura</taxon>
        <taxon>Panpulmonata</taxon>
        <taxon>Sacoglossa</taxon>
        <taxon>Placobranchoidea</taxon>
        <taxon>Plakobranchidae</taxon>
        <taxon>Elysia</taxon>
    </lineage>
</organism>
<dbReference type="Proteomes" id="UP000271974">
    <property type="component" value="Unassembled WGS sequence"/>
</dbReference>
<dbReference type="InterPro" id="IPR029319">
    <property type="entry name" value="DNA_ligase_OB"/>
</dbReference>
<name>A0A3S1BSS9_ELYCH</name>
<evidence type="ECO:0008006" key="12">
    <source>
        <dbReference type="Google" id="ProtNLM"/>
    </source>
</evidence>
<dbReference type="InterPro" id="IPR012310">
    <property type="entry name" value="DNA_ligase_ATP-dep_cent"/>
</dbReference>
<sequence length="511" mass="58349">MSTTAALPKKKCEFWDKCYRKNKQHKEEYLHPCDMQDDEKIETKKTTKLDEKDEEKITVDYSKKKNDGVSKAAVATNAADSGASTKAAEAGVGATCSNKDTSAAPQVIQYVSKKEKCKYWEKCYQTSKAHKDEFYHPGDDIPANDDGKQKENKKTRAQTNRPQNDIPDGASVQFDSGYTLKRDGDIYSCTCKGFLIQKAPINERTCKHLKEYLGDHFEKIRVEKNTKPKKVHISSHININLLLAHKYDEKATDPKGWWISEKLDGVRAFWNGRCFYSRLGNAFYAPEWFTRDLPKDIHLDGELFGGRGQFQSTVSIVKTAESPKWKDIKYYVFDAPHMGKETFEKRMNVIKEYFEEHEPKYAVFVEQTKCKSKEHLEGKLTRVLNIGGEGLMIRQPNSIYEPTRSKTLLKIKKFYDAEAIVIAHERGKGVNQHRCGALRCRMACGKEFSVGSGMTDKNRNNPPKIGSIITYRFQELSNSGSPRFPTFVGIRLDKTEPEDAEIRPVLNEEDA</sequence>
<dbReference type="Pfam" id="PF01068">
    <property type="entry name" value="DNA_ligase_A_M"/>
    <property type="match status" value="1"/>
</dbReference>
<dbReference type="PROSITE" id="PS50160">
    <property type="entry name" value="DNA_LIGASE_A3"/>
    <property type="match status" value="1"/>
</dbReference>
<keyword evidence="11" id="KW-1185">Reference proteome</keyword>
<evidence type="ECO:0000256" key="1">
    <source>
        <dbReference type="ARBA" id="ARBA00001968"/>
    </source>
</evidence>
<evidence type="ECO:0000256" key="3">
    <source>
        <dbReference type="ARBA" id="ARBA00022705"/>
    </source>
</evidence>
<dbReference type="STRING" id="188477.A0A3S1BSS9"/>
<evidence type="ECO:0000256" key="5">
    <source>
        <dbReference type="ARBA" id="ARBA00023204"/>
    </source>
</evidence>
<dbReference type="SUPFAM" id="SSF56091">
    <property type="entry name" value="DNA ligase/mRNA capping enzyme, catalytic domain"/>
    <property type="match status" value="1"/>
</dbReference>
<evidence type="ECO:0000256" key="4">
    <source>
        <dbReference type="ARBA" id="ARBA00022763"/>
    </source>
</evidence>
<dbReference type="GO" id="GO:0006310">
    <property type="term" value="P:DNA recombination"/>
    <property type="evidence" value="ECO:0007669"/>
    <property type="project" value="InterPro"/>
</dbReference>
<evidence type="ECO:0000259" key="9">
    <source>
        <dbReference type="PROSITE" id="PS50966"/>
    </source>
</evidence>
<dbReference type="GO" id="GO:0005524">
    <property type="term" value="F:ATP binding"/>
    <property type="evidence" value="ECO:0007669"/>
    <property type="project" value="InterPro"/>
</dbReference>
<feature type="compositionally biased region" description="Basic and acidic residues" evidence="7">
    <location>
        <begin position="134"/>
        <end position="154"/>
    </location>
</feature>
<keyword evidence="4" id="KW-0227">DNA damage</keyword>
<keyword evidence="6" id="KW-0862">Zinc</keyword>
<keyword evidence="6" id="KW-0479">Metal-binding</keyword>
<keyword evidence="3" id="KW-0235">DNA replication</keyword>
<dbReference type="Gene3D" id="2.40.50.140">
    <property type="entry name" value="Nucleic acid-binding proteins"/>
    <property type="match status" value="1"/>
</dbReference>
<dbReference type="EMBL" id="RQTK01000031">
    <property type="protein sequence ID" value="RUS90466.1"/>
    <property type="molecule type" value="Genomic_DNA"/>
</dbReference>
<evidence type="ECO:0000256" key="7">
    <source>
        <dbReference type="SAM" id="MobiDB-lite"/>
    </source>
</evidence>
<accession>A0A3S1BSS9</accession>
<feature type="domain" description="SWIM-type" evidence="9">
    <location>
        <begin position="178"/>
        <end position="217"/>
    </location>
</feature>
<keyword evidence="5" id="KW-0234">DNA repair</keyword>
<dbReference type="CDD" id="cd07896">
    <property type="entry name" value="Adenylation_kDNA_ligase_like"/>
    <property type="match status" value="1"/>
</dbReference>
<evidence type="ECO:0000259" key="8">
    <source>
        <dbReference type="PROSITE" id="PS50160"/>
    </source>
</evidence>
<dbReference type="InterPro" id="IPR012340">
    <property type="entry name" value="NA-bd_OB-fold"/>
</dbReference>